<dbReference type="InterPro" id="IPR035985">
    <property type="entry name" value="Ubiquitin-activating_enz"/>
</dbReference>
<protein>
    <recommendedName>
        <fullName evidence="3">Bacteriocin biosynthesis cyclodehydratase domain-containing protein</fullName>
    </recommendedName>
</protein>
<accession>A0AAN1F178</accession>
<dbReference type="Proteomes" id="UP000195609">
    <property type="component" value="Chromosome"/>
</dbReference>
<proteinExistence type="predicted"/>
<evidence type="ECO:0000313" key="2">
    <source>
        <dbReference type="Proteomes" id="UP000195609"/>
    </source>
</evidence>
<evidence type="ECO:0008006" key="3">
    <source>
        <dbReference type="Google" id="ProtNLM"/>
    </source>
</evidence>
<name>A0AAN1F178_LACCA</name>
<reference evidence="1 2" key="1">
    <citation type="journal article" date="2017" name="Front. Immunol.">
        <title>Complete Genome Sequence of Lactobacillus casei LC5, a Potential Probiotics for Atopic Dermatitis.</title>
        <authorList>
            <person name="Kang J."/>
            <person name="Chung W.H."/>
            <person name="Lim T.J."/>
            <person name="Whon T.W."/>
            <person name="Lim S."/>
            <person name="Nam Y.D."/>
        </authorList>
    </citation>
    <scope>NUCLEOTIDE SEQUENCE [LARGE SCALE GENOMIC DNA]</scope>
    <source>
        <strain evidence="1 2">LC5</strain>
    </source>
</reference>
<dbReference type="EMBL" id="CP017065">
    <property type="protein sequence ID" value="ARY92879.1"/>
    <property type="molecule type" value="Genomic_DNA"/>
</dbReference>
<organism evidence="1 2">
    <name type="scientific">Lacticaseibacillus casei</name>
    <name type="common">Lactobacillus casei</name>
    <dbReference type="NCBI Taxonomy" id="1582"/>
    <lineage>
        <taxon>Bacteria</taxon>
        <taxon>Bacillati</taxon>
        <taxon>Bacillota</taxon>
        <taxon>Bacilli</taxon>
        <taxon>Lactobacillales</taxon>
        <taxon>Lactobacillaceae</taxon>
        <taxon>Lacticaseibacillus</taxon>
    </lineage>
</organism>
<evidence type="ECO:0000313" key="1">
    <source>
        <dbReference type="EMBL" id="ARY92879.1"/>
    </source>
</evidence>
<dbReference type="AlphaFoldDB" id="A0AAN1F178"/>
<gene>
    <name evidence="1" type="ORF">BGL52_14340</name>
</gene>
<dbReference type="Gene3D" id="3.40.50.720">
    <property type="entry name" value="NAD(P)-binding Rossmann-like Domain"/>
    <property type="match status" value="1"/>
</dbReference>
<dbReference type="SUPFAM" id="SSF69572">
    <property type="entry name" value="Activating enzymes of the ubiquitin-like proteins"/>
    <property type="match status" value="1"/>
</dbReference>
<sequence length="305" mass="35373">MIIIMEKVLAVNPKMQIIKIKDGEYLVKEGTMSNYSFELKDEKNDHLLDTIIEDSGLFPQDESSLVDKLSNINAVWSKERISETIKKLTDFNFLNYKNADTQKVKVVVITNQIDLAKKKFGKIESVQILEYLDDDASKTEDKAFVEHINANAELILVFSTWYNPTLFYKINQYCIQNQKSLVISYLDGNEGVLVPLINFSQTGCYNDFELLREASFHNLLDYQVAKEQIIRTDTAPGKKYFDELYEDALLIRTSLLIRKIISDSFINYYAYEFDFERLVDSKIRLIKFPKCPSCQGDKNLTHPFI</sequence>
<dbReference type="GO" id="GO:0008641">
    <property type="term" value="F:ubiquitin-like modifier activating enzyme activity"/>
    <property type="evidence" value="ECO:0007669"/>
    <property type="project" value="InterPro"/>
</dbReference>